<evidence type="ECO:0000256" key="4">
    <source>
        <dbReference type="ARBA" id="ARBA00022630"/>
    </source>
</evidence>
<dbReference type="NCBIfam" id="NF006739">
    <property type="entry name" value="PRK09267.1-5"/>
    <property type="match status" value="1"/>
</dbReference>
<dbReference type="GO" id="GO:0009055">
    <property type="term" value="F:electron transfer activity"/>
    <property type="evidence" value="ECO:0007669"/>
    <property type="project" value="UniProtKB-UniRule"/>
</dbReference>
<dbReference type="InterPro" id="IPR008254">
    <property type="entry name" value="Flavodoxin/NO_synth"/>
</dbReference>
<comment type="similarity">
    <text evidence="2 7">Belongs to the flavodoxin family.</text>
</comment>
<evidence type="ECO:0000256" key="7">
    <source>
        <dbReference type="PIRNR" id="PIRNR038996"/>
    </source>
</evidence>
<dbReference type="AlphaFoldDB" id="A0A2P8QZF8"/>
<name>A0A2P8QZF8_9BACT</name>
<keyword evidence="10" id="KW-1185">Reference proteome</keyword>
<dbReference type="EMBL" id="PDHH01000006">
    <property type="protein sequence ID" value="PSM51629.1"/>
    <property type="molecule type" value="Genomic_DNA"/>
</dbReference>
<evidence type="ECO:0000256" key="3">
    <source>
        <dbReference type="ARBA" id="ARBA00022448"/>
    </source>
</evidence>
<dbReference type="PROSITE" id="PS00201">
    <property type="entry name" value="FLAVODOXIN"/>
    <property type="match status" value="1"/>
</dbReference>
<dbReference type="NCBIfam" id="NF006738">
    <property type="entry name" value="PRK09267.1-4"/>
    <property type="match status" value="1"/>
</dbReference>
<feature type="domain" description="Flavodoxin-like" evidence="8">
    <location>
        <begin position="3"/>
        <end position="161"/>
    </location>
</feature>
<protein>
    <recommendedName>
        <fullName evidence="7">Flavodoxin</fullName>
    </recommendedName>
</protein>
<comment type="cofactor">
    <cofactor evidence="1 7">
        <name>FMN</name>
        <dbReference type="ChEBI" id="CHEBI:58210"/>
    </cofactor>
</comment>
<reference evidence="10" key="1">
    <citation type="submission" date="2017-10" db="EMBL/GenBank/DDBJ databases">
        <title>Campylobacter species from seals.</title>
        <authorList>
            <person name="Gilbert M.J."/>
            <person name="Zomer A.L."/>
            <person name="Timmerman A.J."/>
            <person name="Duim B."/>
            <person name="Wagenaar J.A."/>
        </authorList>
    </citation>
    <scope>NUCLEOTIDE SEQUENCE [LARGE SCALE GENOMIC DNA]</scope>
    <source>
        <strain evidence="10">17S00004-5</strain>
    </source>
</reference>
<dbReference type="PROSITE" id="PS50902">
    <property type="entry name" value="FLAVODOXIN_LIKE"/>
    <property type="match status" value="1"/>
</dbReference>
<evidence type="ECO:0000256" key="6">
    <source>
        <dbReference type="ARBA" id="ARBA00022982"/>
    </source>
</evidence>
<evidence type="ECO:0000313" key="10">
    <source>
        <dbReference type="Proteomes" id="UP000240535"/>
    </source>
</evidence>
<keyword evidence="3 7" id="KW-0813">Transport</keyword>
<dbReference type="InterPro" id="IPR010086">
    <property type="entry name" value="Flavodoxin_lc"/>
</dbReference>
<dbReference type="SUPFAM" id="SSF52218">
    <property type="entry name" value="Flavoproteins"/>
    <property type="match status" value="1"/>
</dbReference>
<comment type="caution">
    <text evidence="9">The sequence shown here is derived from an EMBL/GenBank/DDBJ whole genome shotgun (WGS) entry which is preliminary data.</text>
</comment>
<gene>
    <name evidence="9" type="ORF">CQ405_07490</name>
</gene>
<dbReference type="NCBIfam" id="TIGR01752">
    <property type="entry name" value="flav_long"/>
    <property type="match status" value="1"/>
</dbReference>
<accession>A0A2P8QZF8</accession>
<dbReference type="Proteomes" id="UP000240535">
    <property type="component" value="Unassembled WGS sequence"/>
</dbReference>
<dbReference type="Pfam" id="PF00258">
    <property type="entry name" value="Flavodoxin_1"/>
    <property type="match status" value="1"/>
</dbReference>
<evidence type="ECO:0000256" key="1">
    <source>
        <dbReference type="ARBA" id="ARBA00001917"/>
    </source>
</evidence>
<evidence type="ECO:0000259" key="8">
    <source>
        <dbReference type="PROSITE" id="PS50902"/>
    </source>
</evidence>
<sequence length="165" mass="18223">MKIAIVFGSSMGNTENAANLVKEKLGIELDVLNVADIDAKTLNEYDKLICGTSTWNAGDMQDDWDEFNFEALDLSGKTIAVFGVGDSDAYADEFCDGMAKLYHKLKEAGGNMVGAVSADGYSFEESEAIDENGDFVGLPLDYDNEEEKNDERISLWIEQIKEYFV</sequence>
<keyword evidence="6 7" id="KW-0249">Electron transport</keyword>
<evidence type="ECO:0000313" key="9">
    <source>
        <dbReference type="EMBL" id="PSM51629.1"/>
    </source>
</evidence>
<comment type="function">
    <text evidence="7">Low-potential electron donor to a number of redox enzymes.</text>
</comment>
<dbReference type="InterPro" id="IPR050619">
    <property type="entry name" value="Flavodoxin"/>
</dbReference>
<dbReference type="RefSeq" id="WP_106872283.1">
    <property type="nucleotide sequence ID" value="NZ_CP053841.1"/>
</dbReference>
<evidence type="ECO:0000256" key="2">
    <source>
        <dbReference type="ARBA" id="ARBA00005267"/>
    </source>
</evidence>
<dbReference type="InterPro" id="IPR029039">
    <property type="entry name" value="Flavoprotein-like_sf"/>
</dbReference>
<keyword evidence="5 7" id="KW-0288">FMN</keyword>
<dbReference type="InterPro" id="IPR001226">
    <property type="entry name" value="Flavodoxin_CS"/>
</dbReference>
<dbReference type="Gene3D" id="3.40.50.360">
    <property type="match status" value="1"/>
</dbReference>
<proteinExistence type="inferred from homology"/>
<keyword evidence="4 7" id="KW-0285">Flavoprotein</keyword>
<dbReference type="OrthoDB" id="359268at2"/>
<dbReference type="GO" id="GO:0010181">
    <property type="term" value="F:FMN binding"/>
    <property type="evidence" value="ECO:0007669"/>
    <property type="project" value="UniProtKB-UniRule"/>
</dbReference>
<evidence type="ECO:0000256" key="5">
    <source>
        <dbReference type="ARBA" id="ARBA00022643"/>
    </source>
</evidence>
<organism evidence="9 10">
    <name type="scientific">Campylobacter blaseri</name>
    <dbReference type="NCBI Taxonomy" id="2042961"/>
    <lineage>
        <taxon>Bacteria</taxon>
        <taxon>Pseudomonadati</taxon>
        <taxon>Campylobacterota</taxon>
        <taxon>Epsilonproteobacteria</taxon>
        <taxon>Campylobacterales</taxon>
        <taxon>Campylobacteraceae</taxon>
        <taxon>Campylobacter</taxon>
    </lineage>
</organism>
<dbReference type="PIRSF" id="PIRSF038996">
    <property type="entry name" value="FldA"/>
    <property type="match status" value="1"/>
</dbReference>
<dbReference type="PANTHER" id="PTHR42809:SF1">
    <property type="entry name" value="FLAVODOXIN 1"/>
    <property type="match status" value="1"/>
</dbReference>
<dbReference type="PANTHER" id="PTHR42809">
    <property type="entry name" value="FLAVODOXIN 2"/>
    <property type="match status" value="1"/>
</dbReference>